<gene>
    <name evidence="2" type="ORF">NCTC9128_03900</name>
</gene>
<reference evidence="2 3" key="1">
    <citation type="submission" date="2018-06" db="EMBL/GenBank/DDBJ databases">
        <authorList>
            <consortium name="Pathogen Informatics"/>
            <person name="Doyle S."/>
        </authorList>
    </citation>
    <scope>NUCLEOTIDE SEQUENCE [LARGE SCALE GENOMIC DNA]</scope>
    <source>
        <strain evidence="2 3">NCTC9128</strain>
    </source>
</reference>
<accession>A0A2X3CQ96</accession>
<proteinExistence type="predicted"/>
<dbReference type="EMBL" id="UAWN01000012">
    <property type="protein sequence ID" value="SQC15877.1"/>
    <property type="molecule type" value="Genomic_DNA"/>
</dbReference>
<protein>
    <submittedName>
        <fullName evidence="2">Uncharacterized protein</fullName>
    </submittedName>
</protein>
<keyword evidence="1" id="KW-0812">Transmembrane</keyword>
<evidence type="ECO:0000313" key="2">
    <source>
        <dbReference type="EMBL" id="SQC15877.1"/>
    </source>
</evidence>
<keyword evidence="1" id="KW-1133">Transmembrane helix</keyword>
<organism evidence="2 3">
    <name type="scientific">Klebsiella pneumoniae</name>
    <dbReference type="NCBI Taxonomy" id="573"/>
    <lineage>
        <taxon>Bacteria</taxon>
        <taxon>Pseudomonadati</taxon>
        <taxon>Pseudomonadota</taxon>
        <taxon>Gammaproteobacteria</taxon>
        <taxon>Enterobacterales</taxon>
        <taxon>Enterobacteriaceae</taxon>
        <taxon>Klebsiella/Raoultella group</taxon>
        <taxon>Klebsiella</taxon>
        <taxon>Klebsiella pneumoniae complex</taxon>
    </lineage>
</organism>
<name>A0A2X3CQ96_KLEPN</name>
<evidence type="ECO:0000313" key="3">
    <source>
        <dbReference type="Proteomes" id="UP000251088"/>
    </source>
</evidence>
<dbReference type="Proteomes" id="UP000251088">
    <property type="component" value="Unassembled WGS sequence"/>
</dbReference>
<evidence type="ECO:0000256" key="1">
    <source>
        <dbReference type="SAM" id="Phobius"/>
    </source>
</evidence>
<sequence length="51" mass="5861">MRNNVRFHLWKPLAEQFEMTVRGDNRAQYIAAGMALLHCAAILDFIELTAL</sequence>
<keyword evidence="1" id="KW-0472">Membrane</keyword>
<feature type="transmembrane region" description="Helical" evidence="1">
    <location>
        <begin position="27"/>
        <end position="46"/>
    </location>
</feature>
<dbReference type="AlphaFoldDB" id="A0A2X3CQ96"/>